<reference evidence="2" key="1">
    <citation type="journal article" date="2015" name="Nature">
        <title>Complex archaea that bridge the gap between prokaryotes and eukaryotes.</title>
        <authorList>
            <person name="Spang A."/>
            <person name="Saw J.H."/>
            <person name="Jorgensen S.L."/>
            <person name="Zaremba-Niedzwiedzka K."/>
            <person name="Martijn J."/>
            <person name="Lind A.E."/>
            <person name="van Eijk R."/>
            <person name="Schleper C."/>
            <person name="Guy L."/>
            <person name="Ettema T.J."/>
        </authorList>
    </citation>
    <scope>NUCLEOTIDE SEQUENCE</scope>
</reference>
<organism evidence="2">
    <name type="scientific">marine sediment metagenome</name>
    <dbReference type="NCBI Taxonomy" id="412755"/>
    <lineage>
        <taxon>unclassified sequences</taxon>
        <taxon>metagenomes</taxon>
        <taxon>ecological metagenomes</taxon>
    </lineage>
</organism>
<sequence length="182" mass="20561">MKLRFLGSGAAEGIPNFGCTCVRCQLARKEKGHNSRRRASLLVESADQRLLLDVPPEISQQLNHAEVYDLTAILLSHEHHDHIGGLIEFEFWLQVLPVFAGYDVLTKLLLTPRFKKNALLSGFQAQTRLHFGDLIVMPFKVIHHVSCYGFVLESEGARVVHFTDSDFQLSNLHRSLTRDADV</sequence>
<protein>
    <recommendedName>
        <fullName evidence="1">Metallo-beta-lactamase domain-containing protein</fullName>
    </recommendedName>
</protein>
<dbReference type="InterPro" id="IPR001279">
    <property type="entry name" value="Metallo-B-lactamas"/>
</dbReference>
<dbReference type="EMBL" id="LAZR01025301">
    <property type="protein sequence ID" value="KKL72341.1"/>
    <property type="molecule type" value="Genomic_DNA"/>
</dbReference>
<feature type="non-terminal residue" evidence="2">
    <location>
        <position position="182"/>
    </location>
</feature>
<dbReference type="Pfam" id="PF12706">
    <property type="entry name" value="Lactamase_B_2"/>
    <property type="match status" value="1"/>
</dbReference>
<feature type="domain" description="Metallo-beta-lactamase" evidence="1">
    <location>
        <begin position="49"/>
        <end position="166"/>
    </location>
</feature>
<dbReference type="PANTHER" id="PTHR42663">
    <property type="entry name" value="HYDROLASE C777.06C-RELATED-RELATED"/>
    <property type="match status" value="1"/>
</dbReference>
<name>A0A0F9F1J7_9ZZZZ</name>
<accession>A0A0F9F1J7</accession>
<evidence type="ECO:0000313" key="2">
    <source>
        <dbReference type="EMBL" id="KKL72341.1"/>
    </source>
</evidence>
<gene>
    <name evidence="2" type="ORF">LCGC14_2085890</name>
</gene>
<dbReference type="SUPFAM" id="SSF56281">
    <property type="entry name" value="Metallo-hydrolase/oxidoreductase"/>
    <property type="match status" value="1"/>
</dbReference>
<dbReference type="AlphaFoldDB" id="A0A0F9F1J7"/>
<proteinExistence type="predicted"/>
<dbReference type="Gene3D" id="3.60.15.10">
    <property type="entry name" value="Ribonuclease Z/Hydroxyacylglutathione hydrolase-like"/>
    <property type="match status" value="1"/>
</dbReference>
<dbReference type="PANTHER" id="PTHR42663:SF6">
    <property type="entry name" value="HYDROLASE C777.06C-RELATED"/>
    <property type="match status" value="1"/>
</dbReference>
<comment type="caution">
    <text evidence="2">The sequence shown here is derived from an EMBL/GenBank/DDBJ whole genome shotgun (WGS) entry which is preliminary data.</text>
</comment>
<evidence type="ECO:0000259" key="1">
    <source>
        <dbReference type="Pfam" id="PF12706"/>
    </source>
</evidence>
<dbReference type="InterPro" id="IPR036866">
    <property type="entry name" value="RibonucZ/Hydroxyglut_hydro"/>
</dbReference>